<organism evidence="7">
    <name type="scientific">Panicum hallii</name>
    <dbReference type="NCBI Taxonomy" id="206008"/>
    <lineage>
        <taxon>Eukaryota</taxon>
        <taxon>Viridiplantae</taxon>
        <taxon>Streptophyta</taxon>
        <taxon>Embryophyta</taxon>
        <taxon>Tracheophyta</taxon>
        <taxon>Spermatophyta</taxon>
        <taxon>Magnoliopsida</taxon>
        <taxon>Liliopsida</taxon>
        <taxon>Poales</taxon>
        <taxon>Poaceae</taxon>
        <taxon>PACMAD clade</taxon>
        <taxon>Panicoideae</taxon>
        <taxon>Panicodae</taxon>
        <taxon>Paniceae</taxon>
        <taxon>Panicinae</taxon>
        <taxon>Panicum</taxon>
        <taxon>Panicum sect. Panicum</taxon>
    </lineage>
</organism>
<dbReference type="GO" id="GO:0005576">
    <property type="term" value="C:extracellular region"/>
    <property type="evidence" value="ECO:0007669"/>
    <property type="project" value="UniProtKB-SubCell"/>
</dbReference>
<evidence type="ECO:0000313" key="7">
    <source>
        <dbReference type="EMBL" id="PAN46732.1"/>
    </source>
</evidence>
<keyword evidence="3" id="KW-0964">Secreted</keyword>
<accession>A0A2S3IL87</accession>
<sequence length="184" mass="19992">MSKLVFLAVLFVLLLQASSRAAARRHHHDHDHDHDHHDHDHDHHDHGEPDDPCRGGGGPGLLGHKDHGCSSPAVSPHGGTPAVMTVNGFQKDEDGGGPSECDGKYHDDREMLVALSTGWYAGGRRCHKQIRITHNGRTVVAKVVDECDSRHGCKTNIVDTSKAVWHALGLDTKIGEVPVTWSDA</sequence>
<dbReference type="SUPFAM" id="SSF50685">
    <property type="entry name" value="Barwin-like endoglucanases"/>
    <property type="match status" value="1"/>
</dbReference>
<dbReference type="PANTHER" id="PTHR33191">
    <property type="entry name" value="RIPENING-RELATED PROTEIN 2-RELATED"/>
    <property type="match status" value="1"/>
</dbReference>
<gene>
    <name evidence="7" type="ORF">PAHAL_9G211100</name>
</gene>
<feature type="signal peptide" evidence="6">
    <location>
        <begin position="1"/>
        <end position="23"/>
    </location>
</feature>
<feature type="compositionally biased region" description="Basic and acidic residues" evidence="5">
    <location>
        <begin position="30"/>
        <end position="53"/>
    </location>
</feature>
<dbReference type="Proteomes" id="UP000243499">
    <property type="component" value="Chromosome 9"/>
</dbReference>
<dbReference type="InterPro" id="IPR036908">
    <property type="entry name" value="RlpA-like_sf"/>
</dbReference>
<dbReference type="Pfam" id="PF24300">
    <property type="entry name" value="KWL1"/>
    <property type="match status" value="1"/>
</dbReference>
<dbReference type="Gene3D" id="2.40.40.10">
    <property type="entry name" value="RlpA-like domain"/>
    <property type="match status" value="1"/>
</dbReference>
<evidence type="ECO:0000256" key="3">
    <source>
        <dbReference type="ARBA" id="ARBA00022525"/>
    </source>
</evidence>
<reference evidence="7" key="1">
    <citation type="submission" date="2018-04" db="EMBL/GenBank/DDBJ databases">
        <title>WGS assembly of Panicum hallii.</title>
        <authorList>
            <person name="Lovell J."/>
            <person name="Jenkins J."/>
            <person name="Lowry D."/>
            <person name="Mamidi S."/>
            <person name="Sreedasyam A."/>
            <person name="Weng X."/>
            <person name="Barry K."/>
            <person name="Bonette J."/>
            <person name="Campitelli B."/>
            <person name="Daum C."/>
            <person name="Gordon S."/>
            <person name="Gould B."/>
            <person name="Lipzen A."/>
            <person name="Macqueen A."/>
            <person name="Palacio-Mejia J."/>
            <person name="Plott C."/>
            <person name="Shakirov E."/>
            <person name="Shu S."/>
            <person name="Yoshinaga Y."/>
            <person name="Zane M."/>
            <person name="Rokhsar D."/>
            <person name="Grimwood J."/>
            <person name="Schmutz J."/>
            <person name="Juenger T."/>
        </authorList>
    </citation>
    <scope>NUCLEOTIDE SEQUENCE [LARGE SCALE GENOMIC DNA]</scope>
    <source>
        <strain evidence="7">FIL2</strain>
    </source>
</reference>
<feature type="region of interest" description="Disordered" evidence="5">
    <location>
        <begin position="24"/>
        <end position="104"/>
    </location>
</feature>
<name>A0A2S3IL87_9POAL</name>
<dbReference type="PANTHER" id="PTHR33191:SF85">
    <property type="entry name" value="RLPA-LIKE PROTEIN DOUBLE-PSI BETA-BARREL DOMAIN-CONTAINING PROTEIN"/>
    <property type="match status" value="1"/>
</dbReference>
<dbReference type="AlphaFoldDB" id="A0A2S3IL87"/>
<dbReference type="EMBL" id="CM008054">
    <property type="protein sequence ID" value="PAN46732.1"/>
    <property type="molecule type" value="Genomic_DNA"/>
</dbReference>
<protein>
    <recommendedName>
        <fullName evidence="8">RlpA-like protein double-psi beta-barrel domain-containing protein</fullName>
    </recommendedName>
</protein>
<dbReference type="CDD" id="cd22270">
    <property type="entry name" value="DPBB_kiwellin-like"/>
    <property type="match status" value="1"/>
</dbReference>
<proteinExistence type="inferred from homology"/>
<evidence type="ECO:0000256" key="5">
    <source>
        <dbReference type="SAM" id="MobiDB-lite"/>
    </source>
</evidence>
<dbReference type="InterPro" id="IPR039271">
    <property type="entry name" value="Kiwellin-like"/>
</dbReference>
<comment type="subcellular location">
    <subcellularLocation>
        <location evidence="1">Secreted</location>
    </subcellularLocation>
</comment>
<comment type="similarity">
    <text evidence="2">Belongs to the kiwellin family.</text>
</comment>
<evidence type="ECO:0000256" key="6">
    <source>
        <dbReference type="SAM" id="SignalP"/>
    </source>
</evidence>
<keyword evidence="4 6" id="KW-0732">Signal</keyword>
<feature type="chain" id="PRO_5015411654" description="RlpA-like protein double-psi beta-barrel domain-containing protein" evidence="6">
    <location>
        <begin position="24"/>
        <end position="184"/>
    </location>
</feature>
<evidence type="ECO:0000256" key="4">
    <source>
        <dbReference type="ARBA" id="ARBA00022729"/>
    </source>
</evidence>
<evidence type="ECO:0000256" key="2">
    <source>
        <dbReference type="ARBA" id="ARBA00005592"/>
    </source>
</evidence>
<evidence type="ECO:0000256" key="1">
    <source>
        <dbReference type="ARBA" id="ARBA00004613"/>
    </source>
</evidence>
<dbReference type="Gramene" id="PAN46732">
    <property type="protein sequence ID" value="PAN46732"/>
    <property type="gene ID" value="PAHAL_9G211100"/>
</dbReference>
<evidence type="ECO:0008006" key="8">
    <source>
        <dbReference type="Google" id="ProtNLM"/>
    </source>
</evidence>